<dbReference type="Proteomes" id="UP000008701">
    <property type="component" value="Chromosome"/>
</dbReference>
<dbReference type="InterPro" id="IPR001387">
    <property type="entry name" value="Cro/C1-type_HTH"/>
</dbReference>
<evidence type="ECO:0000256" key="1">
    <source>
        <dbReference type="ARBA" id="ARBA00023125"/>
    </source>
</evidence>
<dbReference type="SMART" id="SM00530">
    <property type="entry name" value="HTH_XRE"/>
    <property type="match status" value="1"/>
</dbReference>
<dbReference type="Pfam" id="PF01381">
    <property type="entry name" value="HTH_3"/>
    <property type="match status" value="1"/>
</dbReference>
<name>A1BGA9_CHLPD</name>
<keyword evidence="1" id="KW-0238">DNA-binding</keyword>
<dbReference type="eggNOG" id="COG3093">
    <property type="taxonomic scope" value="Bacteria"/>
</dbReference>
<dbReference type="NCBIfam" id="TIGR02607">
    <property type="entry name" value="antidote_HigA"/>
    <property type="match status" value="1"/>
</dbReference>
<dbReference type="CDD" id="cd00093">
    <property type="entry name" value="HTH_XRE"/>
    <property type="match status" value="1"/>
</dbReference>
<dbReference type="InterPro" id="IPR013430">
    <property type="entry name" value="Toxin_antidote_HigA"/>
</dbReference>
<sequence>MSVKKVSPLHPGTVLLEDFLNPMELTEKQVAEDIRIPVWCINEIITGKRCITADTALRLARYFSTPPQFWFGLQMDYDLKSAMHNDGDNIDREVKACSRLEEQ</sequence>
<reference evidence="3 4" key="1">
    <citation type="submission" date="2006-12" db="EMBL/GenBank/DDBJ databases">
        <title>Complete sequence of Chlorobium phaeobacteroides DSM 266.</title>
        <authorList>
            <consortium name="US DOE Joint Genome Institute"/>
            <person name="Copeland A."/>
            <person name="Lucas S."/>
            <person name="Lapidus A."/>
            <person name="Barry K."/>
            <person name="Detter J.C."/>
            <person name="Glavina del Rio T."/>
            <person name="Hammon N."/>
            <person name="Israni S."/>
            <person name="Pitluck S."/>
            <person name="Goltsman E."/>
            <person name="Schmutz J."/>
            <person name="Larimer F."/>
            <person name="Land M."/>
            <person name="Hauser L."/>
            <person name="Mikhailova N."/>
            <person name="Li T."/>
            <person name="Overmann J."/>
            <person name="Bryant D.A."/>
            <person name="Richardson P."/>
        </authorList>
    </citation>
    <scope>NUCLEOTIDE SEQUENCE [LARGE SCALE GENOMIC DNA]</scope>
    <source>
        <strain evidence="3 4">DSM 266</strain>
    </source>
</reference>
<dbReference type="InterPro" id="IPR010982">
    <property type="entry name" value="Lambda_DNA-bd_dom_sf"/>
</dbReference>
<dbReference type="SUPFAM" id="SSF47413">
    <property type="entry name" value="lambda repressor-like DNA-binding domains"/>
    <property type="match status" value="1"/>
</dbReference>
<evidence type="ECO:0000313" key="4">
    <source>
        <dbReference type="Proteomes" id="UP000008701"/>
    </source>
</evidence>
<feature type="domain" description="HTH cro/C1-type" evidence="2">
    <location>
        <begin position="15"/>
        <end position="70"/>
    </location>
</feature>
<dbReference type="GO" id="GO:0003677">
    <property type="term" value="F:DNA binding"/>
    <property type="evidence" value="ECO:0007669"/>
    <property type="project" value="UniProtKB-KW"/>
</dbReference>
<dbReference type="HOGENOM" id="CLU_140230_5_2_10"/>
<keyword evidence="4" id="KW-1185">Reference proteome</keyword>
<dbReference type="AlphaFoldDB" id="A1BGA9"/>
<dbReference type="RefSeq" id="WP_011745252.1">
    <property type="nucleotide sequence ID" value="NC_008639.1"/>
</dbReference>
<organism evidence="3 4">
    <name type="scientific">Chlorobium phaeobacteroides (strain DSM 266 / SMG 266 / 2430)</name>
    <dbReference type="NCBI Taxonomy" id="290317"/>
    <lineage>
        <taxon>Bacteria</taxon>
        <taxon>Pseudomonadati</taxon>
        <taxon>Chlorobiota</taxon>
        <taxon>Chlorobiia</taxon>
        <taxon>Chlorobiales</taxon>
        <taxon>Chlorobiaceae</taxon>
        <taxon>Chlorobium/Pelodictyon group</taxon>
        <taxon>Chlorobium</taxon>
    </lineage>
</organism>
<dbReference type="OrthoDB" id="3174593at2"/>
<dbReference type="Gene3D" id="1.10.260.40">
    <property type="entry name" value="lambda repressor-like DNA-binding domains"/>
    <property type="match status" value="1"/>
</dbReference>
<dbReference type="PANTHER" id="PTHR36924">
    <property type="entry name" value="ANTITOXIN HIGA-1"/>
    <property type="match status" value="1"/>
</dbReference>
<gene>
    <name evidence="3" type="ordered locus">Cpha266_1407</name>
</gene>
<dbReference type="PANTHER" id="PTHR36924:SF1">
    <property type="entry name" value="ANTITOXIN HIGA-1"/>
    <property type="match status" value="1"/>
</dbReference>
<evidence type="ECO:0000313" key="3">
    <source>
        <dbReference type="EMBL" id="ABL65436.1"/>
    </source>
</evidence>
<dbReference type="KEGG" id="cph:Cpha266_1407"/>
<proteinExistence type="predicted"/>
<dbReference type="EMBL" id="CP000492">
    <property type="protein sequence ID" value="ABL65436.1"/>
    <property type="molecule type" value="Genomic_DNA"/>
</dbReference>
<protein>
    <submittedName>
        <fullName evidence="3">Plasmid maintenance system antidote protein, XRE family</fullName>
    </submittedName>
</protein>
<accession>A1BGA9</accession>
<evidence type="ECO:0000259" key="2">
    <source>
        <dbReference type="SMART" id="SM00530"/>
    </source>
</evidence>